<accession>A0A5D3YHS6</accession>
<keyword evidence="2" id="KW-0812">Transmembrane</keyword>
<name>A0A5D3YHS6_9BACT</name>
<sequence length="113" mass="11508">MLLAKEKQDEHDHSLGEWFEDVGQGDFAKNLENTADTVNKVSSSSSRIASSIQSIFGGGGSDGGGSGSGSVPAIKISSQPAGQGGSNVLLYTGIGVGLLSLAGTVYYISQQNN</sequence>
<keyword evidence="2" id="KW-1133">Transmembrane helix</keyword>
<keyword evidence="4" id="KW-1185">Reference proteome</keyword>
<dbReference type="AlphaFoldDB" id="A0A5D3YHS6"/>
<proteinExistence type="predicted"/>
<comment type="caution">
    <text evidence="3">The sequence shown here is derived from an EMBL/GenBank/DDBJ whole genome shotgun (WGS) entry which is preliminary data.</text>
</comment>
<evidence type="ECO:0000313" key="4">
    <source>
        <dbReference type="Proteomes" id="UP000324595"/>
    </source>
</evidence>
<reference evidence="3 4" key="1">
    <citation type="submission" date="2019-07" db="EMBL/GenBank/DDBJ databases">
        <title>Genomic Encyclopedia of Archaeal and Bacterial Type Strains, Phase II (KMG-II): from individual species to whole genera.</title>
        <authorList>
            <person name="Goeker M."/>
        </authorList>
    </citation>
    <scope>NUCLEOTIDE SEQUENCE [LARGE SCALE GENOMIC DNA]</scope>
    <source>
        <strain evidence="3 4">DSM 21935</strain>
    </source>
</reference>
<keyword evidence="2" id="KW-0472">Membrane</keyword>
<gene>
    <name evidence="3" type="ORF">LX73_2326</name>
</gene>
<evidence type="ECO:0000256" key="1">
    <source>
        <dbReference type="SAM" id="MobiDB-lite"/>
    </source>
</evidence>
<feature type="compositionally biased region" description="Gly residues" evidence="1">
    <location>
        <begin position="56"/>
        <end position="68"/>
    </location>
</feature>
<evidence type="ECO:0000256" key="2">
    <source>
        <dbReference type="SAM" id="Phobius"/>
    </source>
</evidence>
<dbReference type="EMBL" id="VNHY01000004">
    <property type="protein sequence ID" value="TYP92079.1"/>
    <property type="molecule type" value="Genomic_DNA"/>
</dbReference>
<feature type="transmembrane region" description="Helical" evidence="2">
    <location>
        <begin position="88"/>
        <end position="108"/>
    </location>
</feature>
<feature type="region of interest" description="Disordered" evidence="1">
    <location>
        <begin position="56"/>
        <end position="83"/>
    </location>
</feature>
<dbReference type="RefSeq" id="WP_148899640.1">
    <property type="nucleotide sequence ID" value="NZ_VNHY01000004.1"/>
</dbReference>
<organism evidence="3 4">
    <name type="scientific">Fodinibius salinus</name>
    <dbReference type="NCBI Taxonomy" id="860790"/>
    <lineage>
        <taxon>Bacteria</taxon>
        <taxon>Pseudomonadati</taxon>
        <taxon>Balneolota</taxon>
        <taxon>Balneolia</taxon>
        <taxon>Balneolales</taxon>
        <taxon>Balneolaceae</taxon>
        <taxon>Fodinibius</taxon>
    </lineage>
</organism>
<protein>
    <submittedName>
        <fullName evidence="3">Uncharacterized protein</fullName>
    </submittedName>
</protein>
<dbReference type="Proteomes" id="UP000324595">
    <property type="component" value="Unassembled WGS sequence"/>
</dbReference>
<evidence type="ECO:0000313" key="3">
    <source>
        <dbReference type="EMBL" id="TYP92079.1"/>
    </source>
</evidence>